<organism evidence="2 3">
    <name type="scientific">Aldrovandia affinis</name>
    <dbReference type="NCBI Taxonomy" id="143900"/>
    <lineage>
        <taxon>Eukaryota</taxon>
        <taxon>Metazoa</taxon>
        <taxon>Chordata</taxon>
        <taxon>Craniata</taxon>
        <taxon>Vertebrata</taxon>
        <taxon>Euteleostomi</taxon>
        <taxon>Actinopterygii</taxon>
        <taxon>Neopterygii</taxon>
        <taxon>Teleostei</taxon>
        <taxon>Notacanthiformes</taxon>
        <taxon>Halosauridae</taxon>
        <taxon>Aldrovandia</taxon>
    </lineage>
</organism>
<keyword evidence="3" id="KW-1185">Reference proteome</keyword>
<evidence type="ECO:0000313" key="2">
    <source>
        <dbReference type="EMBL" id="KAJ8388682.1"/>
    </source>
</evidence>
<reference evidence="2" key="1">
    <citation type="journal article" date="2023" name="Science">
        <title>Genome structures resolve the early diversification of teleost fishes.</title>
        <authorList>
            <person name="Parey E."/>
            <person name="Louis A."/>
            <person name="Montfort J."/>
            <person name="Bouchez O."/>
            <person name="Roques C."/>
            <person name="Iampietro C."/>
            <person name="Lluch J."/>
            <person name="Castinel A."/>
            <person name="Donnadieu C."/>
            <person name="Desvignes T."/>
            <person name="Floi Bucao C."/>
            <person name="Jouanno E."/>
            <person name="Wen M."/>
            <person name="Mejri S."/>
            <person name="Dirks R."/>
            <person name="Jansen H."/>
            <person name="Henkel C."/>
            <person name="Chen W.J."/>
            <person name="Zahm M."/>
            <person name="Cabau C."/>
            <person name="Klopp C."/>
            <person name="Thompson A.W."/>
            <person name="Robinson-Rechavi M."/>
            <person name="Braasch I."/>
            <person name="Lecointre G."/>
            <person name="Bobe J."/>
            <person name="Postlethwait J.H."/>
            <person name="Berthelot C."/>
            <person name="Roest Crollius H."/>
            <person name="Guiguen Y."/>
        </authorList>
    </citation>
    <scope>NUCLEOTIDE SEQUENCE</scope>
    <source>
        <strain evidence="2">NC1722</strain>
    </source>
</reference>
<dbReference type="AlphaFoldDB" id="A0AAD7RQX4"/>
<name>A0AAD7RQX4_9TELE</name>
<accession>A0AAD7RQX4</accession>
<evidence type="ECO:0000313" key="3">
    <source>
        <dbReference type="Proteomes" id="UP001221898"/>
    </source>
</evidence>
<dbReference type="Proteomes" id="UP001221898">
    <property type="component" value="Unassembled WGS sequence"/>
</dbReference>
<evidence type="ECO:0000256" key="1">
    <source>
        <dbReference type="SAM" id="MobiDB-lite"/>
    </source>
</evidence>
<sequence>MLGKPGTGVPSCSYLGGLQMFFLKRRQQLKPPGDTGWPPRGAGSGRAPTKTDDGNGNRKRTNRQVIPTSPPRPARSDRRSQHAQAFPTRPGS</sequence>
<protein>
    <submittedName>
        <fullName evidence="2">Uncharacterized protein</fullName>
    </submittedName>
</protein>
<comment type="caution">
    <text evidence="2">The sequence shown here is derived from an EMBL/GenBank/DDBJ whole genome shotgun (WGS) entry which is preliminary data.</text>
</comment>
<dbReference type="EMBL" id="JAINUG010000191">
    <property type="protein sequence ID" value="KAJ8388682.1"/>
    <property type="molecule type" value="Genomic_DNA"/>
</dbReference>
<feature type="region of interest" description="Disordered" evidence="1">
    <location>
        <begin position="25"/>
        <end position="92"/>
    </location>
</feature>
<proteinExistence type="predicted"/>
<gene>
    <name evidence="2" type="ORF">AAFF_G00130910</name>
</gene>